<dbReference type="EMBL" id="AWSQ01000001">
    <property type="protein sequence ID" value="KFX70665.1"/>
    <property type="molecule type" value="Genomic_DNA"/>
</dbReference>
<keyword evidence="3" id="KW-1185">Reference proteome</keyword>
<dbReference type="eggNOG" id="ENOG5032S4C">
    <property type="taxonomic scope" value="Bacteria"/>
</dbReference>
<name>A0A0A1YL74_9PSED</name>
<keyword evidence="1" id="KW-0472">Membrane</keyword>
<feature type="transmembrane region" description="Helical" evidence="1">
    <location>
        <begin position="73"/>
        <end position="90"/>
    </location>
</feature>
<dbReference type="GO" id="GO:0016779">
    <property type="term" value="F:nucleotidyltransferase activity"/>
    <property type="evidence" value="ECO:0007669"/>
    <property type="project" value="UniProtKB-KW"/>
</dbReference>
<dbReference type="OrthoDB" id="1495227at2"/>
<feature type="transmembrane region" description="Helical" evidence="1">
    <location>
        <begin position="102"/>
        <end position="122"/>
    </location>
</feature>
<keyword evidence="2" id="KW-0548">Nucleotidyltransferase</keyword>
<accession>A0A0A1YL74</accession>
<reference evidence="2 3" key="1">
    <citation type="journal article" date="2014" name="Genome Announc.">
        <title>Draft Genome Sequence of Petroleum Oil-Degrading Marine Bacterium Pseudomonas taeanensis Strain MS-3, Isolated from a Crude Oil-Contaminated Seashore.</title>
        <authorList>
            <person name="Lee S.Y."/>
            <person name="Kim S.H."/>
            <person name="Lee D.G."/>
            <person name="Shin S."/>
            <person name="Yun S.H."/>
            <person name="Choi C.W."/>
            <person name="Chung Y.H."/>
            <person name="Choi J.S."/>
            <person name="Kahng H.Y."/>
            <person name="Kim S.I."/>
        </authorList>
    </citation>
    <scope>NUCLEOTIDE SEQUENCE [LARGE SCALE GENOMIC DNA]</scope>
    <source>
        <strain evidence="2 3">MS-3</strain>
    </source>
</reference>
<gene>
    <name evidence="2" type="ORF">TMS3_0101600</name>
</gene>
<keyword evidence="1" id="KW-0812">Transmembrane</keyword>
<feature type="transmembrane region" description="Helical" evidence="1">
    <location>
        <begin position="42"/>
        <end position="66"/>
    </location>
</feature>
<keyword evidence="2" id="KW-0808">Transferase</keyword>
<comment type="caution">
    <text evidence="2">The sequence shown here is derived from an EMBL/GenBank/DDBJ whole genome shotgun (WGS) entry which is preliminary data.</text>
</comment>
<dbReference type="RefSeq" id="WP_025163483.1">
    <property type="nucleotide sequence ID" value="NZ_AWSQ01000001.1"/>
</dbReference>
<protein>
    <submittedName>
        <fullName evidence="2">Phosphopantetheine adenylyltransferase</fullName>
    </submittedName>
</protein>
<sequence length="127" mass="13536">MLTKTISALLIIAGIIHLLPVTGVLGAERLAALYGLAVQEPNLLILLRSRAVLFGLLGALLIYAAWRPALQPIALLGGLVSVLTFLLLAYSSPGYSDALRRVVIADWVALACLLIALTLYFITRAKA</sequence>
<dbReference type="AlphaFoldDB" id="A0A0A1YL74"/>
<keyword evidence="1" id="KW-1133">Transmembrane helix</keyword>
<dbReference type="Proteomes" id="UP000030063">
    <property type="component" value="Unassembled WGS sequence"/>
</dbReference>
<organism evidence="2 3">
    <name type="scientific">Pseudomonas taeanensis MS-3</name>
    <dbReference type="NCBI Taxonomy" id="1395571"/>
    <lineage>
        <taxon>Bacteria</taxon>
        <taxon>Pseudomonadati</taxon>
        <taxon>Pseudomonadota</taxon>
        <taxon>Gammaproteobacteria</taxon>
        <taxon>Pseudomonadales</taxon>
        <taxon>Pseudomonadaceae</taxon>
        <taxon>Pseudomonas</taxon>
    </lineage>
</organism>
<evidence type="ECO:0000313" key="2">
    <source>
        <dbReference type="EMBL" id="KFX70665.1"/>
    </source>
</evidence>
<evidence type="ECO:0000313" key="3">
    <source>
        <dbReference type="Proteomes" id="UP000030063"/>
    </source>
</evidence>
<dbReference type="STRING" id="1395571.TMS3_0101600"/>
<evidence type="ECO:0000256" key="1">
    <source>
        <dbReference type="SAM" id="Phobius"/>
    </source>
</evidence>
<proteinExistence type="predicted"/>